<dbReference type="PANTHER" id="PTHR16214:SF3">
    <property type="entry name" value="TRANSMEMBRANE PROTEIN 260"/>
    <property type="match status" value="1"/>
</dbReference>
<dbReference type="EMBL" id="SKFH01000007">
    <property type="protein sequence ID" value="TCZ73324.1"/>
    <property type="molecule type" value="Genomic_DNA"/>
</dbReference>
<dbReference type="Proteomes" id="UP000295164">
    <property type="component" value="Unassembled WGS sequence"/>
</dbReference>
<feature type="signal peptide" evidence="1">
    <location>
        <begin position="1"/>
        <end position="20"/>
    </location>
</feature>
<dbReference type="InterPro" id="IPR052724">
    <property type="entry name" value="GT117_domain-containing"/>
</dbReference>
<proteinExistence type="predicted"/>
<name>A0A4R4E1G5_9BACT</name>
<organism evidence="2 3">
    <name type="scientific">Flaviaesturariibacter aridisoli</name>
    <dbReference type="NCBI Taxonomy" id="2545761"/>
    <lineage>
        <taxon>Bacteria</taxon>
        <taxon>Pseudomonadati</taxon>
        <taxon>Bacteroidota</taxon>
        <taxon>Chitinophagia</taxon>
        <taxon>Chitinophagales</taxon>
        <taxon>Chitinophagaceae</taxon>
        <taxon>Flaviaestuariibacter</taxon>
    </lineage>
</organism>
<reference evidence="2 3" key="1">
    <citation type="submission" date="2019-03" db="EMBL/GenBank/DDBJ databases">
        <authorList>
            <person name="Kim M.K.M."/>
        </authorList>
    </citation>
    <scope>NUCLEOTIDE SEQUENCE [LARGE SCALE GENOMIC DNA]</scope>
    <source>
        <strain evidence="2 3">17J68-15</strain>
    </source>
</reference>
<comment type="caution">
    <text evidence="2">The sequence shown here is derived from an EMBL/GenBank/DDBJ whole genome shotgun (WGS) entry which is preliminary data.</text>
</comment>
<dbReference type="OrthoDB" id="9807602at2"/>
<gene>
    <name evidence="2" type="ORF">E0486_06530</name>
</gene>
<feature type="chain" id="PRO_5020417046" evidence="1">
    <location>
        <begin position="21"/>
        <end position="626"/>
    </location>
</feature>
<accession>A0A4R4E1G5</accession>
<protein>
    <submittedName>
        <fullName evidence="2">Uncharacterized protein</fullName>
    </submittedName>
</protein>
<evidence type="ECO:0000313" key="2">
    <source>
        <dbReference type="EMBL" id="TCZ73324.1"/>
    </source>
</evidence>
<keyword evidence="1" id="KW-0732">Signal</keyword>
<dbReference type="PANTHER" id="PTHR16214">
    <property type="entry name" value="TRANSMEMBRANE PROTEIN 260"/>
    <property type="match status" value="1"/>
</dbReference>
<sequence length="626" mass="70171">MRFAPFLLLACLFAITSLQAQQRPPAYAEVVRSFFRAHSFTEEGAVLLHFAKRPEGWTVQIQEGMNFEVRSEVLYWPTDSTAGRQLAGFEPAGSAEEQERSVERFLNGGLAQEEYCYDRFPVYGYDGWERDLIGTYGAQPVLRDTLLDALARAYSSYGDLFLNRFSVPASRARQFPLQARLAPLEKPGLARIDSALAYYRLAIATFRRLCAANPAYITRVGNAPVKQFNEELHVWSMMDMNGYPERGRPFLDSIHFDENLRRTAHNYLDACPPNAVLFTYGDNDTYPLWYVQQKEGYRTDVTVVNTSLAGVPIYVQSLAGSLRFDLPKSLYGKSDFLYVPVAEPQGAPKAPMTLKELIRVVSAQAALPLAGPEDPTPYRIPGNRLVQRVDAAAFRTIHPDKSAAFAPAMNWTTGSYLTLDQLLVFDVIQSNLAKRPILFTSKDPLHAGYLVPEGTAFRLTPMTALQQKKAAPANALRNENFLLTKFEAMEFDRAGAALPSAIGTGWLIDLYTPLIAYHATQNPVKARKLYATLKERQPLDRFYSSSLFDLGFTVWTLSDRKEGLALLTTALNKLRPEHLAETPGLDPYPAAQWDALRQWVLDELRKRKATESELNALVDATGPLFP</sequence>
<dbReference type="RefSeq" id="WP_131851343.1">
    <property type="nucleotide sequence ID" value="NZ_SKFH01000007.1"/>
</dbReference>
<evidence type="ECO:0000313" key="3">
    <source>
        <dbReference type="Proteomes" id="UP000295164"/>
    </source>
</evidence>
<keyword evidence="3" id="KW-1185">Reference proteome</keyword>
<dbReference type="AlphaFoldDB" id="A0A4R4E1G5"/>
<evidence type="ECO:0000256" key="1">
    <source>
        <dbReference type="SAM" id="SignalP"/>
    </source>
</evidence>